<evidence type="ECO:0000313" key="8">
    <source>
        <dbReference type="EMBL" id="KAK0740191.1"/>
    </source>
</evidence>
<keyword evidence="9" id="KW-1185">Reference proteome</keyword>
<evidence type="ECO:0000256" key="3">
    <source>
        <dbReference type="PROSITE-ProRule" id="PRU00023"/>
    </source>
</evidence>
<dbReference type="InterPro" id="IPR057962">
    <property type="entry name" value="SPT23_MGA2_DBD"/>
</dbReference>
<evidence type="ECO:0008006" key="10">
    <source>
        <dbReference type="Google" id="ProtNLM"/>
    </source>
</evidence>
<dbReference type="Pfam" id="PF12796">
    <property type="entry name" value="Ank_2"/>
    <property type="match status" value="1"/>
</dbReference>
<comment type="caution">
    <text evidence="8">The sequence shown here is derived from an EMBL/GenBank/DDBJ whole genome shotgun (WGS) entry which is preliminary data.</text>
</comment>
<dbReference type="SMART" id="SM00248">
    <property type="entry name" value="ANK"/>
    <property type="match status" value="2"/>
</dbReference>
<proteinExistence type="predicted"/>
<dbReference type="Gene3D" id="2.60.40.10">
    <property type="entry name" value="Immunoglobulins"/>
    <property type="match status" value="1"/>
</dbReference>
<dbReference type="InterPro" id="IPR002110">
    <property type="entry name" value="Ankyrin_rpt"/>
</dbReference>
<dbReference type="Gene3D" id="1.25.40.20">
    <property type="entry name" value="Ankyrin repeat-containing domain"/>
    <property type="match status" value="1"/>
</dbReference>
<dbReference type="SUPFAM" id="SSF81296">
    <property type="entry name" value="E set domains"/>
    <property type="match status" value="1"/>
</dbReference>
<feature type="domain" description="SPT23/MGA2-like DNA-binding" evidence="7">
    <location>
        <begin position="405"/>
        <end position="531"/>
    </location>
</feature>
<feature type="compositionally biased region" description="Low complexity" evidence="4">
    <location>
        <begin position="677"/>
        <end position="688"/>
    </location>
</feature>
<feature type="region of interest" description="Disordered" evidence="4">
    <location>
        <begin position="1069"/>
        <end position="1108"/>
    </location>
</feature>
<feature type="region of interest" description="Disordered" evidence="4">
    <location>
        <begin position="1257"/>
        <end position="1295"/>
    </location>
</feature>
<dbReference type="InterPro" id="IPR013783">
    <property type="entry name" value="Ig-like_fold"/>
</dbReference>
<evidence type="ECO:0000256" key="4">
    <source>
        <dbReference type="SAM" id="MobiDB-lite"/>
    </source>
</evidence>
<dbReference type="PROSITE" id="PS50297">
    <property type="entry name" value="ANK_REP_REGION"/>
    <property type="match status" value="1"/>
</dbReference>
<organism evidence="8 9">
    <name type="scientific">Schizothecium vesticola</name>
    <dbReference type="NCBI Taxonomy" id="314040"/>
    <lineage>
        <taxon>Eukaryota</taxon>
        <taxon>Fungi</taxon>
        <taxon>Dikarya</taxon>
        <taxon>Ascomycota</taxon>
        <taxon>Pezizomycotina</taxon>
        <taxon>Sordariomycetes</taxon>
        <taxon>Sordariomycetidae</taxon>
        <taxon>Sordariales</taxon>
        <taxon>Schizotheciaceae</taxon>
        <taxon>Schizothecium</taxon>
    </lineage>
</organism>
<accession>A0AA40JYQ4</accession>
<feature type="region of interest" description="Disordered" evidence="4">
    <location>
        <begin position="560"/>
        <end position="751"/>
    </location>
</feature>
<evidence type="ECO:0000259" key="6">
    <source>
        <dbReference type="Pfam" id="PF01833"/>
    </source>
</evidence>
<sequence>MAVNMDDDLAGDMFNEFILDNPDDQCHAEPLPDFYRDISSTMLGAVPDGLPAPESPSMYIASPSQPSPPSGRSSGSHSDLSMGRTGSNASTETSASSPSNTANAMPGDSSGPKSEWTQHEHAGQETAQPADFQGTINLMAIDGMYEGAGPAFGVPPETASAMNSPFGNPTSGDYFMPPNPNQSTNMSSAPTQGLPSPAATCAYGDFTGAFQHNGIVNPTFPMSTHTSRDVSPLNMGTPAGEMAPFTFQFPPPGVGPQWVQPNLANGGAGFPVMNSIPMAMFSPMPTHPPCFVVTLDTRKNGAKSRVETQITVRMDLRGLPPNIHRVHLPTYTMSKRKLLAKPTPDPAPDMLELHAAVVCTSAMAKQGVLEAAMQRAREAAGRGRPIYPPPPPPDPDSDDSYIAPQDGGEVQICTNCIGRERKRADRKKNKHPEPDSWNQDEVRRIIVFNTHEVKEWIPEGADDTSRDKYAAQPSHRWTDKMHIEVPMRIACYCRHQSEKLGFQVIFTLTDSHFKVFAQAVSNSIMITDDHKAGAGGPCPLVPGQAGASVAGPLNPMADGSAVLGQFHGPDGHSMGSSVPTLRPLDENSSRKRPIAARVPPPETPAAQNRSPIMPTPKSMSRSSSPVGTSARAHKRRKASTSAKIPTSLAMTPLETQQMQNRHTPDPPPAPATMSTLSPYSSAPSPHYATTPDQSAYNSGAFGPTTSTPPFLTSPSTPAHDLQFSNLNVYSNPPSTHQSRAPSPTTESLQHAPSMRTQADVAMVNGYITAAPPVINKVVPHEGPKSGGIEVSVLGSGFENGMEVMFGDVPATTTTYWGPRALVCLLPPSSRACLVSVTLRFRERNFPPSRPPAFFRYNDNDEDQVSRILFAIMADKHGRNPNDIQSLAKMLGALNGEMNTRPDGDMGGHQGQYTGHTSRAEFESNLLKMLEIIDLDDSPRPPAFNCKRAATGQTMLHLACSLGLQRFVAGLVSRGGVLVNPPDKGGYTPLHMAALNDHHLIVRRLISCGADPSLRTLSGLTPEDLTKSPEVLQALRHVERHVQVRPRGAGTLLSASNSAASLPSLGELFSEAEMPRYPRASATAGSSEDSSDDETSDDADAEDNDDEFFLEMRRRPTREAVQEGPPPEMLPQPAADARVGSPAAAMAAFKEQLAAQVQQLQQTMALHLHQFRQLPQFPYLPQMPNMPMLPEYQATLQRLTGIMPRAASGAVPPPAYDEIFPRQDDVLDTKQESAARAALDAEADQKCAALYDTYSVSKEEESGAGPADAEDSESGGSWSQEADEEETEEEVPTLLIGRKNAVTVEQQEQLRRAHAEKLKRLGRDRNLFFIWIPLLVVVLFASFYGGGVISGAKGMLRLGTAGGTAVVQEQGAPVVRVQEL</sequence>
<feature type="domain" description="IPT/TIG" evidence="6">
    <location>
        <begin position="772"/>
        <end position="839"/>
    </location>
</feature>
<feature type="domain" description="SPT23/MGA2-like DNA-binding" evidence="7">
    <location>
        <begin position="299"/>
        <end position="382"/>
    </location>
</feature>
<evidence type="ECO:0000256" key="2">
    <source>
        <dbReference type="ARBA" id="ARBA00023043"/>
    </source>
</evidence>
<feature type="compositionally biased region" description="Low complexity" evidence="4">
    <location>
        <begin position="70"/>
        <end position="104"/>
    </location>
</feature>
<protein>
    <recommendedName>
        <fullName evidence="10">IPT/TIG domain-containing protein</fullName>
    </recommendedName>
</protein>
<feature type="compositionally biased region" description="Polar residues" evidence="4">
    <location>
        <begin position="617"/>
        <end position="627"/>
    </location>
</feature>
<gene>
    <name evidence="8" type="ORF">B0T18DRAFT_417402</name>
</gene>
<keyword evidence="5" id="KW-0812">Transmembrane</keyword>
<dbReference type="InterPro" id="IPR036770">
    <property type="entry name" value="Ankyrin_rpt-contain_sf"/>
</dbReference>
<dbReference type="EMBL" id="JAUKUD010000006">
    <property type="protein sequence ID" value="KAK0740191.1"/>
    <property type="molecule type" value="Genomic_DNA"/>
</dbReference>
<feature type="repeat" description="ANK" evidence="3">
    <location>
        <begin position="984"/>
        <end position="1016"/>
    </location>
</feature>
<feature type="compositionally biased region" description="Polar residues" evidence="4">
    <location>
        <begin position="722"/>
        <end position="751"/>
    </location>
</feature>
<feature type="compositionally biased region" description="Low complexity" evidence="4">
    <location>
        <begin position="703"/>
        <end position="717"/>
    </location>
</feature>
<dbReference type="Pfam" id="PF01833">
    <property type="entry name" value="TIG"/>
    <property type="match status" value="1"/>
</dbReference>
<dbReference type="CDD" id="cd00102">
    <property type="entry name" value="IPT"/>
    <property type="match status" value="1"/>
</dbReference>
<feature type="transmembrane region" description="Helical" evidence="5">
    <location>
        <begin position="1327"/>
        <end position="1348"/>
    </location>
</feature>
<evidence type="ECO:0000313" key="9">
    <source>
        <dbReference type="Proteomes" id="UP001172155"/>
    </source>
</evidence>
<feature type="compositionally biased region" description="Acidic residues" evidence="4">
    <location>
        <begin position="1280"/>
        <end position="1290"/>
    </location>
</feature>
<dbReference type="PANTHER" id="PTHR24126">
    <property type="entry name" value="ANKYRIN REPEAT, PH AND SEC7 DOMAIN CONTAINING PROTEIN SECG-RELATED"/>
    <property type="match status" value="1"/>
</dbReference>
<feature type="region of interest" description="Disordered" evidence="4">
    <location>
        <begin position="374"/>
        <end position="406"/>
    </location>
</feature>
<keyword evidence="1" id="KW-0677">Repeat</keyword>
<dbReference type="SUPFAM" id="SSF48403">
    <property type="entry name" value="Ankyrin repeat"/>
    <property type="match status" value="1"/>
</dbReference>
<evidence type="ECO:0000259" key="7">
    <source>
        <dbReference type="Pfam" id="PF25603"/>
    </source>
</evidence>
<evidence type="ECO:0000256" key="5">
    <source>
        <dbReference type="SAM" id="Phobius"/>
    </source>
</evidence>
<dbReference type="Proteomes" id="UP001172155">
    <property type="component" value="Unassembled WGS sequence"/>
</dbReference>
<feature type="compositionally biased region" description="Acidic residues" evidence="4">
    <location>
        <begin position="1088"/>
        <end position="1108"/>
    </location>
</feature>
<feature type="region of interest" description="Disordered" evidence="4">
    <location>
        <begin position="43"/>
        <end position="131"/>
    </location>
</feature>
<evidence type="ECO:0000256" key="1">
    <source>
        <dbReference type="ARBA" id="ARBA00022737"/>
    </source>
</evidence>
<dbReference type="PANTHER" id="PTHR24126:SF14">
    <property type="entry name" value="ANK_REP_REGION DOMAIN-CONTAINING PROTEIN"/>
    <property type="match status" value="1"/>
</dbReference>
<reference evidence="8" key="1">
    <citation type="submission" date="2023-06" db="EMBL/GenBank/DDBJ databases">
        <title>Genome-scale phylogeny and comparative genomics of the fungal order Sordariales.</title>
        <authorList>
            <consortium name="Lawrence Berkeley National Laboratory"/>
            <person name="Hensen N."/>
            <person name="Bonometti L."/>
            <person name="Westerberg I."/>
            <person name="Brannstrom I.O."/>
            <person name="Guillou S."/>
            <person name="Cros-Aarteil S."/>
            <person name="Calhoun S."/>
            <person name="Haridas S."/>
            <person name="Kuo A."/>
            <person name="Mondo S."/>
            <person name="Pangilinan J."/>
            <person name="Riley R."/>
            <person name="LaButti K."/>
            <person name="Andreopoulos B."/>
            <person name="Lipzen A."/>
            <person name="Chen C."/>
            <person name="Yanf M."/>
            <person name="Daum C."/>
            <person name="Ng V."/>
            <person name="Clum A."/>
            <person name="Steindorff A."/>
            <person name="Ohm R."/>
            <person name="Martin F."/>
            <person name="Silar P."/>
            <person name="Natvig D."/>
            <person name="Lalanne C."/>
            <person name="Gautier V."/>
            <person name="Ament-velasquez S.L."/>
            <person name="Kruys A."/>
            <person name="Hutchinson M.I."/>
            <person name="Powell A.J."/>
            <person name="Barry K."/>
            <person name="Miller A.N."/>
            <person name="Grigoriev I.V."/>
            <person name="Debuchy R."/>
            <person name="Gladieux P."/>
            <person name="Thoren M.H."/>
            <person name="Johannesson H."/>
        </authorList>
    </citation>
    <scope>NUCLEOTIDE SEQUENCE</scope>
    <source>
        <strain evidence="8">SMH3187-1</strain>
    </source>
</reference>
<dbReference type="Pfam" id="PF25603">
    <property type="entry name" value="SPT23_MGA2_DBD"/>
    <property type="match status" value="2"/>
</dbReference>
<keyword evidence="2 3" id="KW-0040">ANK repeat</keyword>
<keyword evidence="5" id="KW-0472">Membrane</keyword>
<dbReference type="InterPro" id="IPR002909">
    <property type="entry name" value="IPT_dom"/>
</dbReference>
<dbReference type="PROSITE" id="PS50088">
    <property type="entry name" value="ANK_REPEAT"/>
    <property type="match status" value="1"/>
</dbReference>
<name>A0AA40JYQ4_9PEZI</name>
<keyword evidence="5" id="KW-1133">Transmembrane helix</keyword>
<dbReference type="InterPro" id="IPR014756">
    <property type="entry name" value="Ig_E-set"/>
</dbReference>